<dbReference type="AlphaFoldDB" id="A0A2C5Z5M5"/>
<reference evidence="2 3" key="1">
    <citation type="submission" date="2017-06" db="EMBL/GenBank/DDBJ databases">
        <title>Ant-infecting Ophiocordyceps genomes reveal a high diversity of potential behavioral manipulation genes and a possible major role for enterotoxins.</title>
        <authorList>
            <person name="De Bekker C."/>
            <person name="Evans H.C."/>
            <person name="Brachmann A."/>
            <person name="Hughes D.P."/>
        </authorList>
    </citation>
    <scope>NUCLEOTIDE SEQUENCE [LARGE SCALE GENOMIC DNA]</scope>
    <source>
        <strain evidence="2 3">1348a</strain>
    </source>
</reference>
<proteinExistence type="predicted"/>
<protein>
    <submittedName>
        <fullName evidence="2">Uncharacterized protein</fullName>
    </submittedName>
</protein>
<sequence>MAVICPDQRPLAAKQPHQSRKWPKHDCDIHSPAVLYEPSEKTAVRARLCHSQSQSQSHRDVNGGRNDAADTDASATDC</sequence>
<organism evidence="2 3">
    <name type="scientific">Ophiocordyceps australis</name>
    <dbReference type="NCBI Taxonomy" id="1399860"/>
    <lineage>
        <taxon>Eukaryota</taxon>
        <taxon>Fungi</taxon>
        <taxon>Dikarya</taxon>
        <taxon>Ascomycota</taxon>
        <taxon>Pezizomycotina</taxon>
        <taxon>Sordariomycetes</taxon>
        <taxon>Hypocreomycetidae</taxon>
        <taxon>Hypocreales</taxon>
        <taxon>Ophiocordycipitaceae</taxon>
        <taxon>Ophiocordyceps</taxon>
    </lineage>
</organism>
<evidence type="ECO:0000313" key="2">
    <source>
        <dbReference type="EMBL" id="PHH75002.1"/>
    </source>
</evidence>
<gene>
    <name evidence="2" type="ORF">CDD82_4633</name>
</gene>
<evidence type="ECO:0000313" key="3">
    <source>
        <dbReference type="Proteomes" id="UP000224854"/>
    </source>
</evidence>
<evidence type="ECO:0000256" key="1">
    <source>
        <dbReference type="SAM" id="MobiDB-lite"/>
    </source>
</evidence>
<dbReference type="EMBL" id="NJEU01000397">
    <property type="protein sequence ID" value="PHH75002.1"/>
    <property type="molecule type" value="Genomic_DNA"/>
</dbReference>
<feature type="region of interest" description="Disordered" evidence="1">
    <location>
        <begin position="1"/>
        <end position="25"/>
    </location>
</feature>
<keyword evidence="3" id="KW-1185">Reference proteome</keyword>
<comment type="caution">
    <text evidence="2">The sequence shown here is derived from an EMBL/GenBank/DDBJ whole genome shotgun (WGS) entry which is preliminary data.</text>
</comment>
<name>A0A2C5Z5M5_9HYPO</name>
<dbReference type="Proteomes" id="UP000224854">
    <property type="component" value="Unassembled WGS sequence"/>
</dbReference>
<accession>A0A2C5Z5M5</accession>
<feature type="region of interest" description="Disordered" evidence="1">
    <location>
        <begin position="46"/>
        <end position="78"/>
    </location>
</feature>